<proteinExistence type="predicted"/>
<dbReference type="RefSeq" id="WP_091937177.1">
    <property type="nucleotide sequence ID" value="NZ_FOUJ01000005.1"/>
</dbReference>
<dbReference type="AlphaFoldDB" id="A0A1I4TPF2"/>
<evidence type="ECO:0000256" key="1">
    <source>
        <dbReference type="SAM" id="Phobius"/>
    </source>
</evidence>
<organism evidence="2 3">
    <name type="scientific">Methanolobus profundi</name>
    <dbReference type="NCBI Taxonomy" id="487685"/>
    <lineage>
        <taxon>Archaea</taxon>
        <taxon>Methanobacteriati</taxon>
        <taxon>Methanobacteriota</taxon>
        <taxon>Stenosarchaea group</taxon>
        <taxon>Methanomicrobia</taxon>
        <taxon>Methanosarcinales</taxon>
        <taxon>Methanosarcinaceae</taxon>
        <taxon>Methanolobus</taxon>
    </lineage>
</organism>
<keyword evidence="1" id="KW-0472">Membrane</keyword>
<keyword evidence="3" id="KW-1185">Reference proteome</keyword>
<feature type="transmembrane region" description="Helical" evidence="1">
    <location>
        <begin position="79"/>
        <end position="99"/>
    </location>
</feature>
<feature type="transmembrane region" description="Helical" evidence="1">
    <location>
        <begin position="47"/>
        <end position="64"/>
    </location>
</feature>
<name>A0A1I4TPF2_9EURY</name>
<keyword evidence="1" id="KW-0812">Transmembrane</keyword>
<accession>A0A1I4TPF2</accession>
<dbReference type="OrthoDB" id="125806at2157"/>
<feature type="transmembrane region" description="Helical" evidence="1">
    <location>
        <begin position="16"/>
        <end position="35"/>
    </location>
</feature>
<keyword evidence="1" id="KW-1133">Transmembrane helix</keyword>
<sequence length="103" mass="11280">MSTPTLSWLPSINKKIVITSFLAVGWLFIALIAANATGMISYEAGRYLGWMISLSLPIWVLLIADPNTRNLNTKDEKRAITAMVVTFVVFVIVALVALLQGTI</sequence>
<protein>
    <submittedName>
        <fullName evidence="2">Uncharacterized protein</fullName>
    </submittedName>
</protein>
<evidence type="ECO:0000313" key="3">
    <source>
        <dbReference type="Proteomes" id="UP000198535"/>
    </source>
</evidence>
<dbReference type="Proteomes" id="UP000198535">
    <property type="component" value="Unassembled WGS sequence"/>
</dbReference>
<gene>
    <name evidence="2" type="ORF">SAMN04488696_2372</name>
</gene>
<evidence type="ECO:0000313" key="2">
    <source>
        <dbReference type="EMBL" id="SFM78463.1"/>
    </source>
</evidence>
<reference evidence="3" key="1">
    <citation type="submission" date="2016-10" db="EMBL/GenBank/DDBJ databases">
        <authorList>
            <person name="Varghese N."/>
            <person name="Submissions S."/>
        </authorList>
    </citation>
    <scope>NUCLEOTIDE SEQUENCE [LARGE SCALE GENOMIC DNA]</scope>
    <source>
        <strain evidence="3">Mob M</strain>
    </source>
</reference>
<dbReference type="EMBL" id="FOUJ01000005">
    <property type="protein sequence ID" value="SFM78463.1"/>
    <property type="molecule type" value="Genomic_DNA"/>
</dbReference>